<dbReference type="Gene3D" id="1.10.1780.10">
    <property type="entry name" value="Clp, N-terminal domain"/>
    <property type="match status" value="1"/>
</dbReference>
<evidence type="ECO:0000256" key="5">
    <source>
        <dbReference type="ARBA" id="ARBA00022840"/>
    </source>
</evidence>
<dbReference type="EMBL" id="JBBPBM010000032">
    <property type="protein sequence ID" value="KAK8533907.1"/>
    <property type="molecule type" value="Genomic_DNA"/>
</dbReference>
<name>A0ABR2DAH2_9ROSI</name>
<dbReference type="InterPro" id="IPR027417">
    <property type="entry name" value="P-loop_NTPase"/>
</dbReference>
<evidence type="ECO:0000256" key="1">
    <source>
        <dbReference type="ARBA" id="ARBA00004229"/>
    </source>
</evidence>
<keyword evidence="3 6" id="KW-0677">Repeat</keyword>
<comment type="subcellular location">
    <subcellularLocation>
        <location evidence="1">Plastid</location>
        <location evidence="1">Chloroplast</location>
    </subcellularLocation>
</comment>
<dbReference type="InterPro" id="IPR003593">
    <property type="entry name" value="AAA+_ATPase"/>
</dbReference>
<dbReference type="PRINTS" id="PR00300">
    <property type="entry name" value="CLPPROTEASEA"/>
</dbReference>
<dbReference type="Pfam" id="PF02861">
    <property type="entry name" value="Clp_N"/>
    <property type="match status" value="2"/>
</dbReference>
<dbReference type="InterPro" id="IPR050130">
    <property type="entry name" value="ClpA_ClpB"/>
</dbReference>
<organism evidence="8 9">
    <name type="scientific">Hibiscus sabdariffa</name>
    <name type="common">roselle</name>
    <dbReference type="NCBI Taxonomy" id="183260"/>
    <lineage>
        <taxon>Eukaryota</taxon>
        <taxon>Viridiplantae</taxon>
        <taxon>Streptophyta</taxon>
        <taxon>Embryophyta</taxon>
        <taxon>Tracheophyta</taxon>
        <taxon>Spermatophyta</taxon>
        <taxon>Magnoliopsida</taxon>
        <taxon>eudicotyledons</taxon>
        <taxon>Gunneridae</taxon>
        <taxon>Pentapetalae</taxon>
        <taxon>rosids</taxon>
        <taxon>malvids</taxon>
        <taxon>Malvales</taxon>
        <taxon>Malvaceae</taxon>
        <taxon>Malvoideae</taxon>
        <taxon>Hibiscus</taxon>
    </lineage>
</organism>
<protein>
    <recommendedName>
        <fullName evidence="7">Clp R domain-containing protein</fullName>
    </recommendedName>
</protein>
<comment type="caution">
    <text evidence="8">The sequence shown here is derived from an EMBL/GenBank/DDBJ whole genome shotgun (WGS) entry which is preliminary data.</text>
</comment>
<feature type="domain" description="Clp R" evidence="7">
    <location>
        <begin position="77"/>
        <end position="220"/>
    </location>
</feature>
<keyword evidence="4" id="KW-0547">Nucleotide-binding</keyword>
<dbReference type="CDD" id="cd19499">
    <property type="entry name" value="RecA-like_ClpB_Hsp104-like"/>
    <property type="match status" value="1"/>
</dbReference>
<evidence type="ECO:0000313" key="9">
    <source>
        <dbReference type="Proteomes" id="UP001472677"/>
    </source>
</evidence>
<dbReference type="Gene3D" id="3.40.50.300">
    <property type="entry name" value="P-loop containing nucleotide triphosphate hydrolases"/>
    <property type="match status" value="1"/>
</dbReference>
<dbReference type="SUPFAM" id="SSF52540">
    <property type="entry name" value="P-loop containing nucleoside triphosphate hydrolases"/>
    <property type="match status" value="2"/>
</dbReference>
<dbReference type="InterPro" id="IPR004176">
    <property type="entry name" value="Clp_R_N"/>
</dbReference>
<dbReference type="PANTHER" id="PTHR11638">
    <property type="entry name" value="ATP-DEPENDENT CLP PROTEASE"/>
    <property type="match status" value="1"/>
</dbReference>
<reference evidence="8 9" key="1">
    <citation type="journal article" date="2024" name="G3 (Bethesda)">
        <title>Genome assembly of Hibiscus sabdariffa L. provides insights into metabolisms of medicinal natural products.</title>
        <authorList>
            <person name="Kim T."/>
        </authorList>
    </citation>
    <scope>NUCLEOTIDE SEQUENCE [LARGE SCALE GENOMIC DNA]</scope>
    <source>
        <strain evidence="8">TK-2024</strain>
        <tissue evidence="8">Old leaves</tissue>
    </source>
</reference>
<gene>
    <name evidence="8" type="ORF">V6N12_047309</name>
</gene>
<keyword evidence="2" id="KW-0150">Chloroplast</keyword>
<keyword evidence="5" id="KW-0067">ATP-binding</keyword>
<evidence type="ECO:0000256" key="4">
    <source>
        <dbReference type="ARBA" id="ARBA00022741"/>
    </source>
</evidence>
<evidence type="ECO:0000256" key="6">
    <source>
        <dbReference type="PROSITE-ProRule" id="PRU01251"/>
    </source>
</evidence>
<evidence type="ECO:0000259" key="7">
    <source>
        <dbReference type="PROSITE" id="PS51903"/>
    </source>
</evidence>
<dbReference type="Gene3D" id="1.10.8.60">
    <property type="match status" value="2"/>
</dbReference>
<dbReference type="InterPro" id="IPR036628">
    <property type="entry name" value="Clp_N_dom_sf"/>
</dbReference>
<keyword evidence="2" id="KW-0934">Plastid</keyword>
<dbReference type="InterPro" id="IPR001270">
    <property type="entry name" value="ClpA/B"/>
</dbReference>
<dbReference type="SMART" id="SM00382">
    <property type="entry name" value="AAA"/>
    <property type="match status" value="1"/>
</dbReference>
<dbReference type="InterPro" id="IPR041546">
    <property type="entry name" value="ClpA/ClpB_AAA_lid"/>
</dbReference>
<dbReference type="SUPFAM" id="SSF81923">
    <property type="entry name" value="Double Clp-N motif"/>
    <property type="match status" value="1"/>
</dbReference>
<accession>A0ABR2DAH2</accession>
<proteinExistence type="predicted"/>
<evidence type="ECO:0000256" key="3">
    <source>
        <dbReference type="ARBA" id="ARBA00022737"/>
    </source>
</evidence>
<keyword evidence="9" id="KW-1185">Reference proteome</keyword>
<dbReference type="Pfam" id="PF17871">
    <property type="entry name" value="AAA_lid_9"/>
    <property type="match status" value="1"/>
</dbReference>
<dbReference type="InterPro" id="IPR019489">
    <property type="entry name" value="Clp_ATPase_C"/>
</dbReference>
<dbReference type="Pfam" id="PF07724">
    <property type="entry name" value="AAA_2"/>
    <property type="match status" value="1"/>
</dbReference>
<dbReference type="PANTHER" id="PTHR11638:SF155">
    <property type="entry name" value="CHAPERONE PROTEIN CLPC1, CHLOROPLASTIC-LIKE"/>
    <property type="match status" value="1"/>
</dbReference>
<dbReference type="Gene3D" id="4.10.860.10">
    <property type="entry name" value="UVR domain"/>
    <property type="match status" value="1"/>
</dbReference>
<dbReference type="SMART" id="SM01086">
    <property type="entry name" value="ClpB_D2-small"/>
    <property type="match status" value="1"/>
</dbReference>
<evidence type="ECO:0000313" key="8">
    <source>
        <dbReference type="EMBL" id="KAK8533907.1"/>
    </source>
</evidence>
<dbReference type="Proteomes" id="UP001472677">
    <property type="component" value="Unassembled WGS sequence"/>
</dbReference>
<dbReference type="Pfam" id="PF10431">
    <property type="entry name" value="ClpB_D2-small"/>
    <property type="match status" value="1"/>
</dbReference>
<dbReference type="PROSITE" id="PS51903">
    <property type="entry name" value="CLP_R"/>
    <property type="match status" value="1"/>
</dbReference>
<dbReference type="InterPro" id="IPR003959">
    <property type="entry name" value="ATPase_AAA_core"/>
</dbReference>
<sequence>MMTRVVAQSALLTAPTHGHGLSKEIGKPKGSVKMAYGLQTPVRSHSICLGNKMVRFCQDPIKWSGTRCVDEGAKFKFKGFTEEALEAIMLARHESRRLGEDSIEADHILLGLIGGDTGNGIAAEALKSMGIKFRDVREYVIKKIISISLRRTTGLCFEFMSIATDILILSFEEARKLGHNYIGPEHLLLGLLRQGSATALWNLGFDLSSIRTQVLGMVGEGHKLSVQGIGADMMQSPPKVPEPSVEATMVTLRGLKEQYEIHHKLRYQDTALLTAAELSDQYIRDGFLPDKAIDLFDQTGALVSACHAEILEAVKELRREFRQIIKSKKEAGRCLDLDKLRELHNRETELRIQIHIFDKMSQARKIVKEVDFEGMVSSRTGIPIEKLEIDESDRQRKMEETLHKRVIGQDEAVKAVSCSTYHSRFNITSSHPYPIACFVLYGPAGVGKSDLAKALAAYYFGSEEAVIQLDMREFMESHTVSKLIGSSPKNGQLTEAVRRRPHTVVLLEEFDKAHLYVLETIHHIIFHGVLGGVDFRNTLLIMTSNAGSSVIDKGERRLMGFDLDEHYRYNRIKSLVKEELKQWFGPIFVSPINEVIVFRHLTKSELKEIADIKLKGVLDRFKAKGIQLHVTERFRESVVEQGYDSNYGARPLKAAITHLQDSMAEKMVAKEIKEGDSVTVDVDSHGNAVILNGCSSGSL</sequence>
<evidence type="ECO:0000256" key="2">
    <source>
        <dbReference type="ARBA" id="ARBA00022528"/>
    </source>
</evidence>